<dbReference type="InterPro" id="IPR032466">
    <property type="entry name" value="Metal_Hydrolase"/>
</dbReference>
<dbReference type="PANTHER" id="PTHR42889">
    <property type="entry name" value="BLR3681 PROTEIN"/>
    <property type="match status" value="1"/>
</dbReference>
<dbReference type="RefSeq" id="WP_371752230.1">
    <property type="nucleotide sequence ID" value="NZ_JAYJLD010000001.1"/>
</dbReference>
<protein>
    <submittedName>
        <fullName evidence="2">Amidohydrolase family protein</fullName>
    </submittedName>
</protein>
<gene>
    <name evidence="2" type="ORF">VF724_00370</name>
</gene>
<dbReference type="SUPFAM" id="SSF51556">
    <property type="entry name" value="Metallo-dependent hydrolases"/>
    <property type="match status" value="1"/>
</dbReference>
<feature type="domain" description="Amidohydrolase-related" evidence="1">
    <location>
        <begin position="13"/>
        <end position="321"/>
    </location>
</feature>
<dbReference type="EMBL" id="JAYJLD010000001">
    <property type="protein sequence ID" value="MEB3100116.1"/>
    <property type="molecule type" value="Genomic_DNA"/>
</dbReference>
<dbReference type="Proteomes" id="UP001310386">
    <property type="component" value="Unassembled WGS sequence"/>
</dbReference>
<dbReference type="Pfam" id="PF04909">
    <property type="entry name" value="Amidohydro_2"/>
    <property type="match status" value="1"/>
</dbReference>
<accession>A0ABU5ZFN9</accession>
<evidence type="ECO:0000313" key="2">
    <source>
        <dbReference type="EMBL" id="MEB3100116.1"/>
    </source>
</evidence>
<evidence type="ECO:0000313" key="3">
    <source>
        <dbReference type="Proteomes" id="UP001310386"/>
    </source>
</evidence>
<comment type="caution">
    <text evidence="2">The sequence shown here is derived from an EMBL/GenBank/DDBJ whole genome shotgun (WGS) entry which is preliminary data.</text>
</comment>
<name>A0ABU5ZFN9_9BACL</name>
<sequence length="339" mass="39163">MYRTKNGEEIFVIDSHIALWDGSPENQLNVHGAQFINCFYDYHKNLSPEEWVWPKEKYLKYDEETLVHDIFNKGYVDMAIFQPVYLKEFYKNGFGDVEKNSRLAQKYPGRFISNGTFDPRAGERGLEYLEYLAEEHGIKGVKLYTAEWNGNSKGYKLTDPWAQKYLEKCEQLGIINIHVHKGPTITPLNRDAFDVADIDDAASSFPNLNFIVEHVGLPRLEDFCWIATQEANVYGGLAVAMPFIHSRPRYFAEIMSELIYWLGADRLLFGSDYAIWEPKWLIDKFMDFELPEDIQKETGAELTLEVKKKILGENAAALYGIDIEKQKEMLKNDQLAVAN</sequence>
<dbReference type="PANTHER" id="PTHR42889:SF1">
    <property type="entry name" value="BLR3681 PROTEIN"/>
    <property type="match status" value="1"/>
</dbReference>
<proteinExistence type="predicted"/>
<reference evidence="2" key="1">
    <citation type="submission" date="2023-12" db="EMBL/GenBank/DDBJ databases">
        <title>Fervidustalea candida gen. nov., sp. nov., a novel member of the family Paenibacillaceae isolated from a geothermal area.</title>
        <authorList>
            <person name="Li W.-J."/>
            <person name="Jiao J.-Y."/>
            <person name="Chen Y."/>
        </authorList>
    </citation>
    <scope>NUCLEOTIDE SEQUENCE</scope>
    <source>
        <strain evidence="2">SYSU GA230002</strain>
    </source>
</reference>
<dbReference type="Gene3D" id="3.20.20.140">
    <property type="entry name" value="Metal-dependent hydrolases"/>
    <property type="match status" value="1"/>
</dbReference>
<organism evidence="2 3">
    <name type="scientific">Ferviditalea candida</name>
    <dbReference type="NCBI Taxonomy" id="3108399"/>
    <lineage>
        <taxon>Bacteria</taxon>
        <taxon>Bacillati</taxon>
        <taxon>Bacillota</taxon>
        <taxon>Bacilli</taxon>
        <taxon>Bacillales</taxon>
        <taxon>Paenibacillaceae</taxon>
        <taxon>Ferviditalea</taxon>
    </lineage>
</organism>
<dbReference type="InterPro" id="IPR006680">
    <property type="entry name" value="Amidohydro-rel"/>
</dbReference>
<keyword evidence="3" id="KW-1185">Reference proteome</keyword>
<evidence type="ECO:0000259" key="1">
    <source>
        <dbReference type="Pfam" id="PF04909"/>
    </source>
</evidence>